<protein>
    <recommendedName>
        <fullName evidence="3">histidine kinase</fullName>
        <ecNumber evidence="3">2.7.13.3</ecNumber>
    </recommendedName>
</protein>
<reference evidence="22" key="1">
    <citation type="submission" date="2015-09" db="EMBL/GenBank/DDBJ databases">
        <title>Draft Genome Sequences of Two Novel Amoeba-resistant Intranuclear Bacteria, Candidatus Berkiella cookevillensis and Candidatus Berkiella aquae.</title>
        <authorList>
            <person name="Mehari Y.T."/>
            <person name="Arivett B.A."/>
            <person name="Farone A.L."/>
            <person name="Gunderson J.H."/>
            <person name="Farone M.B."/>
        </authorList>
    </citation>
    <scope>NUCLEOTIDE SEQUENCE [LARGE SCALE GENOMIC DNA]</scope>
    <source>
        <strain evidence="22">CC99</strain>
    </source>
</reference>
<dbReference type="PROSITE" id="PS50110">
    <property type="entry name" value="RESPONSE_REGULATORY"/>
    <property type="match status" value="2"/>
</dbReference>
<keyword evidence="11 17" id="KW-1133">Transmembrane helix</keyword>
<dbReference type="RefSeq" id="WP_057623015.1">
    <property type="nucleotide sequence ID" value="NZ_LKHV02000001.1"/>
</dbReference>
<dbReference type="EMBL" id="LKHV01000001">
    <property type="protein sequence ID" value="KRG20135.1"/>
    <property type="molecule type" value="Genomic_DNA"/>
</dbReference>
<keyword evidence="24" id="KW-1185">Reference proteome</keyword>
<dbReference type="InterPro" id="IPR011006">
    <property type="entry name" value="CheY-like_superfamily"/>
</dbReference>
<evidence type="ECO:0000256" key="17">
    <source>
        <dbReference type="SAM" id="Phobius"/>
    </source>
</evidence>
<dbReference type="CDD" id="cd17546">
    <property type="entry name" value="REC_hyHK_CKI1_RcsC-like"/>
    <property type="match status" value="1"/>
</dbReference>
<evidence type="ECO:0000256" key="14">
    <source>
        <dbReference type="PROSITE-ProRule" id="PRU00110"/>
    </source>
</evidence>
<feature type="domain" description="HAMP" evidence="20">
    <location>
        <begin position="202"/>
        <end position="254"/>
    </location>
</feature>
<dbReference type="SMART" id="SM00387">
    <property type="entry name" value="HATPase_c"/>
    <property type="match status" value="1"/>
</dbReference>
<dbReference type="InterPro" id="IPR036641">
    <property type="entry name" value="HPT_dom_sf"/>
</dbReference>
<dbReference type="Gene3D" id="3.30.565.10">
    <property type="entry name" value="Histidine kinase-like ATPase, C-terminal domain"/>
    <property type="match status" value="1"/>
</dbReference>
<dbReference type="InterPro" id="IPR003594">
    <property type="entry name" value="HATPase_dom"/>
</dbReference>
<keyword evidence="5 15" id="KW-0597">Phosphoprotein</keyword>
<dbReference type="SUPFAM" id="SSF158472">
    <property type="entry name" value="HAMP domain-like"/>
    <property type="match status" value="1"/>
</dbReference>
<name>A0A0Q9YTZ9_9GAMM</name>
<dbReference type="GO" id="GO:0000155">
    <property type="term" value="F:phosphorelay sensor kinase activity"/>
    <property type="evidence" value="ECO:0007669"/>
    <property type="project" value="InterPro"/>
</dbReference>
<dbReference type="InterPro" id="IPR003660">
    <property type="entry name" value="HAMP_dom"/>
</dbReference>
<dbReference type="SUPFAM" id="SSF55874">
    <property type="entry name" value="ATPase domain of HSP90 chaperone/DNA topoisomerase II/histidine kinase"/>
    <property type="match status" value="1"/>
</dbReference>
<dbReference type="FunFam" id="3.30.565.10:FF:000010">
    <property type="entry name" value="Sensor histidine kinase RcsC"/>
    <property type="match status" value="1"/>
</dbReference>
<reference evidence="23" key="2">
    <citation type="journal article" date="2016" name="Genome Announc.">
        <title>Draft Genome Sequences of Two Novel Amoeba-Resistant Intranuclear Bacteria, 'Candidatus Berkiella cookevillensis' and 'Candidatus Berkiella aquae'.</title>
        <authorList>
            <person name="Mehari Y.T."/>
            <person name="Arivett B.A."/>
            <person name="Farone A.L."/>
            <person name="Gunderson J.H."/>
            <person name="Farone M.B."/>
        </authorList>
    </citation>
    <scope>NUCLEOTIDE SEQUENCE</scope>
    <source>
        <strain evidence="23">CC99</strain>
    </source>
</reference>
<feature type="transmembrane region" description="Helical" evidence="17">
    <location>
        <begin position="6"/>
        <end position="29"/>
    </location>
</feature>
<dbReference type="CDD" id="cd00082">
    <property type="entry name" value="HisKA"/>
    <property type="match status" value="1"/>
</dbReference>
<dbReference type="InterPro" id="IPR003661">
    <property type="entry name" value="HisK_dim/P_dom"/>
</dbReference>
<keyword evidence="9 22" id="KW-0418">Kinase</keyword>
<dbReference type="InterPro" id="IPR008207">
    <property type="entry name" value="Sig_transdc_His_kin_Hpt_dom"/>
</dbReference>
<accession>A0A0Q9YTZ9</accession>
<evidence type="ECO:0000256" key="16">
    <source>
        <dbReference type="SAM" id="Coils"/>
    </source>
</evidence>
<dbReference type="SMART" id="SM00448">
    <property type="entry name" value="REC"/>
    <property type="match status" value="1"/>
</dbReference>
<evidence type="ECO:0000256" key="12">
    <source>
        <dbReference type="ARBA" id="ARBA00023012"/>
    </source>
</evidence>
<dbReference type="Pfam" id="PF00072">
    <property type="entry name" value="Response_reg"/>
    <property type="match status" value="1"/>
</dbReference>
<evidence type="ECO:0000256" key="3">
    <source>
        <dbReference type="ARBA" id="ARBA00012438"/>
    </source>
</evidence>
<evidence type="ECO:0000313" key="23">
    <source>
        <dbReference type="EMBL" id="MCS5708287.1"/>
    </source>
</evidence>
<dbReference type="STRING" id="437022.CC99x_00356"/>
<dbReference type="SUPFAM" id="SSF47226">
    <property type="entry name" value="Histidine-containing phosphotransfer domain, HPT domain"/>
    <property type="match status" value="1"/>
</dbReference>
<evidence type="ECO:0000256" key="11">
    <source>
        <dbReference type="ARBA" id="ARBA00022989"/>
    </source>
</evidence>
<dbReference type="InterPro" id="IPR001789">
    <property type="entry name" value="Sig_transdc_resp-reg_receiver"/>
</dbReference>
<evidence type="ECO:0000256" key="15">
    <source>
        <dbReference type="PROSITE-ProRule" id="PRU00169"/>
    </source>
</evidence>
<dbReference type="PANTHER" id="PTHR45339:SF5">
    <property type="entry name" value="HISTIDINE KINASE"/>
    <property type="match status" value="1"/>
</dbReference>
<evidence type="ECO:0000256" key="1">
    <source>
        <dbReference type="ARBA" id="ARBA00000085"/>
    </source>
</evidence>
<comment type="caution">
    <text evidence="22">The sequence shown here is derived from an EMBL/GenBank/DDBJ whole genome shotgun (WGS) entry which is preliminary data.</text>
</comment>
<dbReference type="OrthoDB" id="9797243at2"/>
<organism evidence="22">
    <name type="scientific">Candidatus Berkiella cookevillensis</name>
    <dbReference type="NCBI Taxonomy" id="437022"/>
    <lineage>
        <taxon>Bacteria</taxon>
        <taxon>Pseudomonadati</taxon>
        <taxon>Pseudomonadota</taxon>
        <taxon>Gammaproteobacteria</taxon>
        <taxon>Candidatus Berkiellales</taxon>
        <taxon>Candidatus Berkiellaceae</taxon>
        <taxon>Candidatus Berkiella</taxon>
    </lineage>
</organism>
<dbReference type="InterPro" id="IPR036890">
    <property type="entry name" value="HATPase_C_sf"/>
</dbReference>
<dbReference type="NCBIfam" id="NF008318">
    <property type="entry name" value="PRK11107.1"/>
    <property type="match status" value="1"/>
</dbReference>
<reference evidence="23" key="3">
    <citation type="submission" date="2021-06" db="EMBL/GenBank/DDBJ databases">
        <title>Genomic Description and Analysis of Intracellular Bacteria, Candidatus Berkiella cookevillensis and Candidatus Berkiella aquae.</title>
        <authorList>
            <person name="Kidane D.T."/>
            <person name="Mehari Y.T."/>
            <person name="Rice F.C."/>
            <person name="Arivett B.A."/>
            <person name="Farone A.L."/>
            <person name="Berk S.G."/>
            <person name="Farone M.B."/>
        </authorList>
    </citation>
    <scope>NUCLEOTIDE SEQUENCE</scope>
    <source>
        <strain evidence="23">CC99</strain>
    </source>
</reference>
<dbReference type="GO" id="GO:0005886">
    <property type="term" value="C:plasma membrane"/>
    <property type="evidence" value="ECO:0007669"/>
    <property type="project" value="UniProtKB-SubCell"/>
</dbReference>
<dbReference type="InterPro" id="IPR019247">
    <property type="entry name" value="Histidine_kinase_BarA_N"/>
</dbReference>
<dbReference type="Pfam" id="PF00672">
    <property type="entry name" value="HAMP"/>
    <property type="match status" value="1"/>
</dbReference>
<dbReference type="Pfam" id="PF02518">
    <property type="entry name" value="HATPase_c"/>
    <property type="match status" value="1"/>
</dbReference>
<evidence type="ECO:0000256" key="10">
    <source>
        <dbReference type="ARBA" id="ARBA00022840"/>
    </source>
</evidence>
<dbReference type="PANTHER" id="PTHR45339">
    <property type="entry name" value="HYBRID SIGNAL TRANSDUCTION HISTIDINE KINASE J"/>
    <property type="match status" value="1"/>
</dbReference>
<sequence>MREWGIKTRVLFLTLVPTIAISILLSAYFTSTRLQDLEKALKNRGYAISLQLAPASEYGVFSGNTHTLQRIANDALSEPEVRSVSIFNKDGRLLAHSGHEQATPMNILSVTDLSHGITMADTGHSLLFTIPVTIRDVIVEDFAYADSAYVQAENHDNVLGWISLELGRMTTTIRQYQVLFACSVILLIGLAISGFFAYRMGRDVTRPILHIAHAVEKIKNGNLDTRVYTNSRGELRHLESGINTMAQALKAAHEEMQQSVEQATADLRQTLETIEIQNIELQMARKEAETASRIKSEFLANMSHEIRTPLNGVIGFINLLIKTKLDNRQNDHVHTIQKSALNLLSIINDILDFSKIEAGKLKLEHIPFNVRECVEDAITLMAPNAHEKGLELIPIIYQDVPEKIIGDHLRIKQILTNLLNNAIKFTTEGEVILRVMIDSEDSQNITLMFRISDTGIGLSAEEQKLLFRPFSQADATTTRQFGGTGLGLAISKRLVEQMQGEINVESLPNEGATFWFTIKAQRNESIEFPFNPQLEGTHVLLYDKHEKTRLSLNHILSAWGVRVTEVDDRDKIEELLNQFHNTANKIHMALIGVNQPDPQSNFIENLIKISRDNYDCKVGVLANTTDQNIYDDIHNSGAAICLAKPVRRQCLHDALVTTLIEKNKIIASQRGNAPSPEPYISPVRTDIHILAVDDHPSNLKLVAALLENMGLNVKCAKNGKAALEYFKNHTFDLILMDIQMPGMDGIEVTKNIRKMEKPGQHTPIFALTAHALATEKETVLFAGMDGYLTKPIDEKTLQQVLMQWSQKNLTIKNEIQALPTESQDPVIDWEKSLKLAGNQPQLAKDMLVSLVKELPIAQEAINHAYSGNDMLELRNEVHRLHGVCCYCGVPLLRKTVAAFEKAVAYNDKQAIQFHIVEFNKEVNRILDLSKTHPIFETEEEAVLV</sequence>
<evidence type="ECO:0000256" key="9">
    <source>
        <dbReference type="ARBA" id="ARBA00022777"/>
    </source>
</evidence>
<dbReference type="PROSITE" id="PS50109">
    <property type="entry name" value="HIS_KIN"/>
    <property type="match status" value="1"/>
</dbReference>
<evidence type="ECO:0000256" key="4">
    <source>
        <dbReference type="ARBA" id="ARBA00022475"/>
    </source>
</evidence>
<dbReference type="Gene3D" id="1.10.287.130">
    <property type="match status" value="1"/>
</dbReference>
<dbReference type="EC" id="2.7.13.3" evidence="3"/>
<dbReference type="CDD" id="cd16922">
    <property type="entry name" value="HATPase_EvgS-ArcB-TorS-like"/>
    <property type="match status" value="1"/>
</dbReference>
<keyword evidence="6 22" id="KW-0808">Transferase</keyword>
<dbReference type="SMART" id="SM00304">
    <property type="entry name" value="HAMP"/>
    <property type="match status" value="1"/>
</dbReference>
<dbReference type="SUPFAM" id="SSF52172">
    <property type="entry name" value="CheY-like"/>
    <property type="match status" value="2"/>
</dbReference>
<feature type="coiled-coil region" evidence="16">
    <location>
        <begin position="246"/>
        <end position="291"/>
    </location>
</feature>
<dbReference type="Pfam" id="PF01627">
    <property type="entry name" value="Hpt"/>
    <property type="match status" value="1"/>
</dbReference>
<feature type="domain" description="Response regulatory" evidence="19">
    <location>
        <begin position="688"/>
        <end position="805"/>
    </location>
</feature>
<comment type="catalytic activity">
    <reaction evidence="1">
        <text>ATP + protein L-histidine = ADP + protein N-phospho-L-histidine.</text>
        <dbReference type="EC" id="2.7.13.3"/>
    </reaction>
</comment>
<dbReference type="Gene3D" id="1.20.120.160">
    <property type="entry name" value="HPT domain"/>
    <property type="match status" value="1"/>
</dbReference>
<dbReference type="InterPro" id="IPR005467">
    <property type="entry name" value="His_kinase_dom"/>
</dbReference>
<dbReference type="Proteomes" id="UP000051494">
    <property type="component" value="Unassembled WGS sequence"/>
</dbReference>
<evidence type="ECO:0000256" key="2">
    <source>
        <dbReference type="ARBA" id="ARBA00004651"/>
    </source>
</evidence>
<dbReference type="Pfam" id="PF00512">
    <property type="entry name" value="HisKA"/>
    <property type="match status" value="1"/>
</dbReference>
<dbReference type="AlphaFoldDB" id="A0A0Q9YTZ9"/>
<evidence type="ECO:0000256" key="5">
    <source>
        <dbReference type="ARBA" id="ARBA00022553"/>
    </source>
</evidence>
<keyword evidence="16" id="KW-0175">Coiled coil</keyword>
<feature type="domain" description="Response regulatory" evidence="19">
    <location>
        <begin position="538"/>
        <end position="659"/>
    </location>
</feature>
<evidence type="ECO:0000313" key="24">
    <source>
        <dbReference type="Proteomes" id="UP000051494"/>
    </source>
</evidence>
<dbReference type="FunFam" id="1.10.287.130:FF:000003">
    <property type="entry name" value="Histidine kinase"/>
    <property type="match status" value="1"/>
</dbReference>
<keyword evidence="10" id="KW-0067">ATP-binding</keyword>
<keyword evidence="7 17" id="KW-0812">Transmembrane</keyword>
<feature type="domain" description="Histidine kinase" evidence="18">
    <location>
        <begin position="301"/>
        <end position="522"/>
    </location>
</feature>
<proteinExistence type="predicted"/>
<evidence type="ECO:0000256" key="6">
    <source>
        <dbReference type="ARBA" id="ARBA00022679"/>
    </source>
</evidence>
<evidence type="ECO:0000259" key="20">
    <source>
        <dbReference type="PROSITE" id="PS50885"/>
    </source>
</evidence>
<evidence type="ECO:0000259" key="19">
    <source>
        <dbReference type="PROSITE" id="PS50110"/>
    </source>
</evidence>
<dbReference type="CDD" id="cd06225">
    <property type="entry name" value="HAMP"/>
    <property type="match status" value="1"/>
</dbReference>
<evidence type="ECO:0000256" key="8">
    <source>
        <dbReference type="ARBA" id="ARBA00022741"/>
    </source>
</evidence>
<dbReference type="PROSITE" id="PS50894">
    <property type="entry name" value="HPT"/>
    <property type="match status" value="1"/>
</dbReference>
<dbReference type="InterPro" id="IPR004358">
    <property type="entry name" value="Sig_transdc_His_kin-like_C"/>
</dbReference>
<feature type="domain" description="HPt" evidence="21">
    <location>
        <begin position="839"/>
        <end position="932"/>
    </location>
</feature>
<evidence type="ECO:0000259" key="21">
    <source>
        <dbReference type="PROSITE" id="PS50894"/>
    </source>
</evidence>
<dbReference type="PRINTS" id="PR00344">
    <property type="entry name" value="BCTRLSENSOR"/>
</dbReference>
<keyword evidence="12" id="KW-0902">Two-component regulatory system</keyword>
<evidence type="ECO:0000313" key="22">
    <source>
        <dbReference type="EMBL" id="KRG20135.1"/>
    </source>
</evidence>
<feature type="modified residue" description="4-aspartylphosphate" evidence="15">
    <location>
        <position position="737"/>
    </location>
</feature>
<feature type="modified residue" description="Phosphohistidine" evidence="14">
    <location>
        <position position="878"/>
    </location>
</feature>
<comment type="caution">
    <text evidence="15">Lacks conserved residue(s) required for the propagation of feature annotation.</text>
</comment>
<dbReference type="SUPFAM" id="SSF47384">
    <property type="entry name" value="Homodimeric domain of signal transducing histidine kinase"/>
    <property type="match status" value="1"/>
</dbReference>
<dbReference type="PROSITE" id="PS50885">
    <property type="entry name" value="HAMP"/>
    <property type="match status" value="1"/>
</dbReference>
<evidence type="ECO:0000259" key="18">
    <source>
        <dbReference type="PROSITE" id="PS50109"/>
    </source>
</evidence>
<dbReference type="PATRIC" id="fig|1590042.3.peg.373"/>
<dbReference type="EMBL" id="LKHV02000001">
    <property type="protein sequence ID" value="MCS5708287.1"/>
    <property type="molecule type" value="Genomic_DNA"/>
</dbReference>
<dbReference type="InterPro" id="IPR036097">
    <property type="entry name" value="HisK_dim/P_sf"/>
</dbReference>
<keyword evidence="4" id="KW-1003">Cell membrane</keyword>
<evidence type="ECO:0000256" key="7">
    <source>
        <dbReference type="ARBA" id="ARBA00022692"/>
    </source>
</evidence>
<gene>
    <name evidence="22" type="primary">barA</name>
    <name evidence="22" type="ORF">CC99x_00356</name>
    <name evidence="23" type="ORF">CC99x_005150</name>
</gene>
<evidence type="ECO:0000256" key="13">
    <source>
        <dbReference type="ARBA" id="ARBA00023136"/>
    </source>
</evidence>
<keyword evidence="13 17" id="KW-0472">Membrane</keyword>
<comment type="subcellular location">
    <subcellularLocation>
        <location evidence="2">Cell membrane</location>
        <topology evidence="2">Multi-pass membrane protein</topology>
    </subcellularLocation>
</comment>
<dbReference type="Pfam" id="PF09984">
    <property type="entry name" value="sCache_4"/>
    <property type="match status" value="1"/>
</dbReference>
<dbReference type="GO" id="GO:0005524">
    <property type="term" value="F:ATP binding"/>
    <property type="evidence" value="ECO:0007669"/>
    <property type="project" value="UniProtKB-KW"/>
</dbReference>
<dbReference type="Gene3D" id="6.10.340.10">
    <property type="match status" value="1"/>
</dbReference>
<dbReference type="SMART" id="SM00388">
    <property type="entry name" value="HisKA"/>
    <property type="match status" value="1"/>
</dbReference>
<dbReference type="Gene3D" id="3.40.50.2300">
    <property type="match status" value="2"/>
</dbReference>
<feature type="transmembrane region" description="Helical" evidence="17">
    <location>
        <begin position="178"/>
        <end position="198"/>
    </location>
</feature>
<keyword evidence="8" id="KW-0547">Nucleotide-binding</keyword>